<dbReference type="EMBL" id="FLUQ01000002">
    <property type="protein sequence ID" value="SBW05904.1"/>
    <property type="molecule type" value="Genomic_DNA"/>
</dbReference>
<dbReference type="AlphaFoldDB" id="A0A212K2F4"/>
<evidence type="ECO:0000313" key="2">
    <source>
        <dbReference type="EMBL" id="SBW05904.1"/>
    </source>
</evidence>
<gene>
    <name evidence="2" type="ORF">KL86DPRO_20569</name>
</gene>
<keyword evidence="1" id="KW-1133">Transmembrane helix</keyword>
<evidence type="ECO:0000256" key="1">
    <source>
        <dbReference type="SAM" id="Phobius"/>
    </source>
</evidence>
<proteinExistence type="predicted"/>
<sequence>MHIPLYNDYVSQDTNKKYINFIVSNFYMLVFNTITMY</sequence>
<name>A0A212K2F4_9DELT</name>
<organism evidence="2">
    <name type="scientific">uncultured delta proteobacterium</name>
    <dbReference type="NCBI Taxonomy" id="34034"/>
    <lineage>
        <taxon>Bacteria</taxon>
        <taxon>Deltaproteobacteria</taxon>
        <taxon>environmental samples</taxon>
    </lineage>
</organism>
<accession>A0A212K2F4</accession>
<protein>
    <submittedName>
        <fullName evidence="2">Uncharacterized protein</fullName>
    </submittedName>
</protein>
<keyword evidence="1" id="KW-0472">Membrane</keyword>
<reference evidence="2" key="1">
    <citation type="submission" date="2016-04" db="EMBL/GenBank/DDBJ databases">
        <authorList>
            <person name="Evans L.H."/>
            <person name="Alamgir A."/>
            <person name="Owens N."/>
            <person name="Weber N.D."/>
            <person name="Virtaneva K."/>
            <person name="Barbian K."/>
            <person name="Babar A."/>
            <person name="Rosenke K."/>
        </authorList>
    </citation>
    <scope>NUCLEOTIDE SEQUENCE</scope>
    <source>
        <strain evidence="2">86</strain>
    </source>
</reference>
<keyword evidence="1" id="KW-0812">Transmembrane</keyword>
<feature type="transmembrane region" description="Helical" evidence="1">
    <location>
        <begin position="18"/>
        <end position="35"/>
    </location>
</feature>